<accession>A0A3P7LE75</accession>
<feature type="coiled-coil region" evidence="3">
    <location>
        <begin position="150"/>
        <end position="208"/>
    </location>
</feature>
<sequence>MEGDRPSPKPKVFGTSHSNVPRPTHAKGLSVSTTVQAARNLKRRSINQLNKCEPATKRTAFSASHNSHCSVTKPLPDHMRTGKTTLASSSSLPRLTGTSSCSAPRYLQITTSSASRRNGVSLTGGRPEVSRPALSSVARRSSSPRETAEMADLRIKLAAVEAERDMFKELQEKIAVLQSSLSTKRDELREKDEQIRLLNNAVVDLKGQIRVVVRVRPPIGKEVDVPTTHISYPGVSSIRLDQVVICQFTNLCISHQ</sequence>
<evidence type="ECO:0000256" key="4">
    <source>
        <dbReference type="SAM" id="MobiDB-lite"/>
    </source>
</evidence>
<dbReference type="AlphaFoldDB" id="A0A3P7LE75"/>
<dbReference type="Proteomes" id="UP000270094">
    <property type="component" value="Unassembled WGS sequence"/>
</dbReference>
<feature type="compositionally biased region" description="Polar residues" evidence="4">
    <location>
        <begin position="82"/>
        <end position="121"/>
    </location>
</feature>
<evidence type="ECO:0000256" key="2">
    <source>
        <dbReference type="ARBA" id="ARBA00022840"/>
    </source>
</evidence>
<gene>
    <name evidence="5" type="ORF">SVUK_LOCUS15873</name>
</gene>
<keyword evidence="2" id="KW-0067">ATP-binding</keyword>
<evidence type="ECO:0000256" key="3">
    <source>
        <dbReference type="SAM" id="Coils"/>
    </source>
</evidence>
<dbReference type="OrthoDB" id="3176171at2759"/>
<dbReference type="GO" id="GO:0005524">
    <property type="term" value="F:ATP binding"/>
    <property type="evidence" value="ECO:0007669"/>
    <property type="project" value="UniProtKB-KW"/>
</dbReference>
<protein>
    <submittedName>
        <fullName evidence="5">Uncharacterized protein</fullName>
    </submittedName>
</protein>
<evidence type="ECO:0000256" key="1">
    <source>
        <dbReference type="ARBA" id="ARBA00022741"/>
    </source>
</evidence>
<evidence type="ECO:0000313" key="6">
    <source>
        <dbReference type="Proteomes" id="UP000270094"/>
    </source>
</evidence>
<dbReference type="InterPro" id="IPR036961">
    <property type="entry name" value="Kinesin_motor_dom_sf"/>
</dbReference>
<name>A0A3P7LE75_STRVU</name>
<keyword evidence="3" id="KW-0175">Coiled coil</keyword>
<feature type="region of interest" description="Disordered" evidence="4">
    <location>
        <begin position="57"/>
        <end position="149"/>
    </location>
</feature>
<keyword evidence="1" id="KW-0547">Nucleotide-binding</keyword>
<feature type="compositionally biased region" description="Polar residues" evidence="4">
    <location>
        <begin position="59"/>
        <end position="70"/>
    </location>
</feature>
<dbReference type="Gene3D" id="3.40.850.10">
    <property type="entry name" value="Kinesin motor domain"/>
    <property type="match status" value="1"/>
</dbReference>
<dbReference type="EMBL" id="UYYB01110483">
    <property type="protein sequence ID" value="VDM80875.1"/>
    <property type="molecule type" value="Genomic_DNA"/>
</dbReference>
<feature type="region of interest" description="Disordered" evidence="4">
    <location>
        <begin position="1"/>
        <end position="27"/>
    </location>
</feature>
<reference evidence="5 6" key="1">
    <citation type="submission" date="2018-11" db="EMBL/GenBank/DDBJ databases">
        <authorList>
            <consortium name="Pathogen Informatics"/>
        </authorList>
    </citation>
    <scope>NUCLEOTIDE SEQUENCE [LARGE SCALE GENOMIC DNA]</scope>
</reference>
<evidence type="ECO:0000313" key="5">
    <source>
        <dbReference type="EMBL" id="VDM80875.1"/>
    </source>
</evidence>
<organism evidence="5 6">
    <name type="scientific">Strongylus vulgaris</name>
    <name type="common">Blood worm</name>
    <dbReference type="NCBI Taxonomy" id="40348"/>
    <lineage>
        <taxon>Eukaryota</taxon>
        <taxon>Metazoa</taxon>
        <taxon>Ecdysozoa</taxon>
        <taxon>Nematoda</taxon>
        <taxon>Chromadorea</taxon>
        <taxon>Rhabditida</taxon>
        <taxon>Rhabditina</taxon>
        <taxon>Rhabditomorpha</taxon>
        <taxon>Strongyloidea</taxon>
        <taxon>Strongylidae</taxon>
        <taxon>Strongylus</taxon>
    </lineage>
</organism>
<proteinExistence type="predicted"/>
<keyword evidence="6" id="KW-1185">Reference proteome</keyword>